<dbReference type="InterPro" id="IPR039857">
    <property type="entry name" value="Ift122/121"/>
</dbReference>
<dbReference type="InterPro" id="IPR036322">
    <property type="entry name" value="WD40_repeat_dom_sf"/>
</dbReference>
<dbReference type="PANTHER" id="PTHR12764:SF4">
    <property type="entry name" value="INTRAFLAGELLAR TRANSPORT PROTEIN 122 HOMOLOG"/>
    <property type="match status" value="1"/>
</dbReference>
<dbReference type="InterPro" id="IPR057411">
    <property type="entry name" value="TPR_IFT122"/>
</dbReference>
<feature type="domain" description="IFT122 first beta-propeller" evidence="10">
    <location>
        <begin position="2"/>
        <end position="156"/>
    </location>
</feature>
<dbReference type="PROSITE" id="PS50294">
    <property type="entry name" value="WD_REPEATS_REGION"/>
    <property type="match status" value="1"/>
</dbReference>
<evidence type="ECO:0000256" key="1">
    <source>
        <dbReference type="ARBA" id="ARBA00004138"/>
    </source>
</evidence>
<dbReference type="InterPro" id="IPR056152">
    <property type="entry name" value="Beta-prop_IFT122_2nd"/>
</dbReference>
<dbReference type="OrthoDB" id="10255582at2759"/>
<dbReference type="SMART" id="SM00320">
    <property type="entry name" value="WD40"/>
    <property type="match status" value="6"/>
</dbReference>
<dbReference type="SUPFAM" id="SSF50978">
    <property type="entry name" value="WD40 repeat-like"/>
    <property type="match status" value="2"/>
</dbReference>
<reference evidence="14" key="1">
    <citation type="journal article" date="2023" name="Commun. Biol.">
        <title>Genome analysis of Parmales, the sister group of diatoms, reveals the evolutionary specialization of diatoms from phago-mixotrophs to photoautotrophs.</title>
        <authorList>
            <person name="Ban H."/>
            <person name="Sato S."/>
            <person name="Yoshikawa S."/>
            <person name="Yamada K."/>
            <person name="Nakamura Y."/>
            <person name="Ichinomiya M."/>
            <person name="Sato N."/>
            <person name="Blanc-Mathieu R."/>
            <person name="Endo H."/>
            <person name="Kuwata A."/>
            <person name="Ogata H."/>
        </authorList>
    </citation>
    <scope>NUCLEOTIDE SEQUENCE [LARGE SCALE GENOMIC DNA]</scope>
</reference>
<name>A0A9W7LCS7_9STRA</name>
<dbReference type="Pfam" id="PF25144">
    <property type="entry name" value="Zn_ribbon_IFT122"/>
    <property type="match status" value="1"/>
</dbReference>
<evidence type="ECO:0000313" key="13">
    <source>
        <dbReference type="EMBL" id="GMI45148.1"/>
    </source>
</evidence>
<dbReference type="InterPro" id="IPR015943">
    <property type="entry name" value="WD40/YVTN_repeat-like_dom_sf"/>
</dbReference>
<dbReference type="Proteomes" id="UP001165065">
    <property type="component" value="Unassembled WGS sequence"/>
</dbReference>
<keyword evidence="3 7" id="KW-0853">WD repeat</keyword>
<dbReference type="InterPro" id="IPR056153">
    <property type="entry name" value="Beta-prop_IFT122_1st"/>
</dbReference>
<dbReference type="Pfam" id="PF25295">
    <property type="entry name" value="TPR_IFT122"/>
    <property type="match status" value="1"/>
</dbReference>
<evidence type="ECO:0000256" key="7">
    <source>
        <dbReference type="PROSITE-ProRule" id="PRU00221"/>
    </source>
</evidence>
<organism evidence="13 14">
    <name type="scientific">Triparma columacea</name>
    <dbReference type="NCBI Taxonomy" id="722753"/>
    <lineage>
        <taxon>Eukaryota</taxon>
        <taxon>Sar</taxon>
        <taxon>Stramenopiles</taxon>
        <taxon>Ochrophyta</taxon>
        <taxon>Bolidophyceae</taxon>
        <taxon>Parmales</taxon>
        <taxon>Triparmaceae</taxon>
        <taxon>Triparma</taxon>
    </lineage>
</organism>
<protein>
    <recommendedName>
        <fullName evidence="2">Intraflagellar transport protein 122 homolog</fullName>
    </recommendedName>
</protein>
<evidence type="ECO:0000259" key="10">
    <source>
        <dbReference type="Pfam" id="PF23381"/>
    </source>
</evidence>
<proteinExistence type="predicted"/>
<dbReference type="Gene3D" id="1.25.40.470">
    <property type="match status" value="1"/>
</dbReference>
<keyword evidence="5" id="KW-0969">Cilium</keyword>
<comment type="subcellular location">
    <subcellularLocation>
        <location evidence="1">Cell projection</location>
        <location evidence="1">Cilium</location>
    </subcellularLocation>
</comment>
<feature type="domain" description="IFT122 zinc ribbon" evidence="11">
    <location>
        <begin position="979"/>
        <end position="1029"/>
    </location>
</feature>
<evidence type="ECO:0000259" key="11">
    <source>
        <dbReference type="Pfam" id="PF25144"/>
    </source>
</evidence>
<dbReference type="AlphaFoldDB" id="A0A9W7LCS7"/>
<dbReference type="GO" id="GO:0035721">
    <property type="term" value="P:intraciliary retrograde transport"/>
    <property type="evidence" value="ECO:0007669"/>
    <property type="project" value="TreeGrafter"/>
</dbReference>
<evidence type="ECO:0000256" key="2">
    <source>
        <dbReference type="ARBA" id="ARBA00019442"/>
    </source>
</evidence>
<dbReference type="InterPro" id="IPR001680">
    <property type="entry name" value="WD40_rpt"/>
</dbReference>
<keyword evidence="6" id="KW-0966">Cell projection</keyword>
<dbReference type="Pfam" id="PF23381">
    <property type="entry name" value="Beta-prop_IFT122_1st"/>
    <property type="match status" value="2"/>
</dbReference>
<dbReference type="GO" id="GO:0030991">
    <property type="term" value="C:intraciliary transport particle A"/>
    <property type="evidence" value="ECO:0007669"/>
    <property type="project" value="TreeGrafter"/>
</dbReference>
<evidence type="ECO:0000259" key="9">
    <source>
        <dbReference type="Pfam" id="PF23377"/>
    </source>
</evidence>
<accession>A0A9W7LCS7</accession>
<feature type="compositionally biased region" description="Basic and acidic residues" evidence="8">
    <location>
        <begin position="1053"/>
        <end position="1074"/>
    </location>
</feature>
<evidence type="ECO:0000313" key="14">
    <source>
        <dbReference type="Proteomes" id="UP001165065"/>
    </source>
</evidence>
<evidence type="ECO:0000256" key="3">
    <source>
        <dbReference type="ARBA" id="ARBA00022574"/>
    </source>
</evidence>
<dbReference type="GO" id="GO:0061512">
    <property type="term" value="P:protein localization to cilium"/>
    <property type="evidence" value="ECO:0007669"/>
    <property type="project" value="TreeGrafter"/>
</dbReference>
<feature type="domain" description="IFT122 first beta-propeller" evidence="10">
    <location>
        <begin position="159"/>
        <end position="260"/>
    </location>
</feature>
<keyword evidence="14" id="KW-1185">Reference proteome</keyword>
<sequence>MVVAVGNRVLVYNASDGDLVLSLRAHKDTVYCVDFDRTGEKFASGSADCSVIIWSAKGDPILKYSHQESIQRVVYNPTTDQLASCTNSDFGLWSPSEKSVAKFKTQSKILSASWSNDGQFLALGMFSGQITIRDRKGNEKVSIAREAPVWCLSWSPWKDEAFDLLAVGCWDQSLSFYQLSGIQHQKDKKLGFNPCSINYFGNGEYMLVGGSNREALLCTREGTKLCTIATRDEWVWCVKYRPNHNCIALGDHGGGIAVMNLQFLTIHGLYKDRYAYREHMTDVIVQHLLTEQKVRIKCRDYVKKVAVFRDRLAVQLSDRIHIYDLANRDDSYDMHYRIKERIYQNLPCNLLVVTTNHIILCQERKLQLYDYHGTMVREWILASVIRYIKVDGGKAGSEGVLVGLKDGTVLKVYVDNAFPIELIKQSASIRCLDISVDRKQLAVVDSENRILVYDLNTKEIVFQESNANSVAFNTELGGMLSYSGSGTLAIKTGDFPVNNQKLQGFVVGFRGSKIFCLHYLQMKTIDIPQSASLIRHIEAGQFEEGYKIACLGVTDEDWKLLGLGALKSLELEVAKKAFIRIRDMRYIELVNSIESRLKSAEGDKDLLEHAKGLCQAEICAWSGDYQGAAKSYARMGEVERAINLFVDLRQWDEAKVFAAGNSSIDSKDLTRRQAEWAEDTNDWKTAAEMYLASSDTLRACRIIGDSKGKNWQTMMIDVVRNIPKSEVEVLELCGQYYADADEDGFAKEVYLKLDDFSNLMQLYIKRKNWQDATRLAEEHEGKFDKAVFLPYAEWLAVQDRFDSALDAYRKAGRPDESRRMMEELTNNAVTEGRFKDAGYYYFLLGTETLKGIKLGKDLKKNEKNLAIYQGYMAKADWYYAYSSIHTFCNDPFTSLQPDMLFQVSRFLINSMGNSDAPYGISRVNILYTLAKQAKVLGAFKLARFTYDRLQQLKVPESWEDNIDLDMMTIQAKPVRDNPELAPVCYRCGMTNPLLNTFGNPNNLLDGDKCTNCGHPFVRSFVNYDILPLVEFFPEIDISDEDAVEIIRSHNPKARAEGGGKKRGGNEWEEGKDGGADVMRMGDDDDDWGGGGGQGDPFERCINKVLETQEGNGAYEPVLVGAQALSSLKRDEVYVCKPVVKGMRYRFYKNMIPDISIALSQPCHKFFNEEDFEFVYLRDERCPYSRSKDVGDYGPL</sequence>
<dbReference type="PROSITE" id="PS50082">
    <property type="entry name" value="WD_REPEATS_2"/>
    <property type="match status" value="1"/>
</dbReference>
<comment type="caution">
    <text evidence="13">The sequence shown here is derived from an EMBL/GenBank/DDBJ whole genome shotgun (WGS) entry which is preliminary data.</text>
</comment>
<evidence type="ECO:0000256" key="8">
    <source>
        <dbReference type="SAM" id="MobiDB-lite"/>
    </source>
</evidence>
<dbReference type="InterPro" id="IPR056838">
    <property type="entry name" value="Zn_ribbon_IFT122"/>
</dbReference>
<evidence type="ECO:0000259" key="12">
    <source>
        <dbReference type="Pfam" id="PF25295"/>
    </source>
</evidence>
<feature type="region of interest" description="Disordered" evidence="8">
    <location>
        <begin position="1052"/>
        <end position="1076"/>
    </location>
</feature>
<keyword evidence="4" id="KW-0677">Repeat</keyword>
<dbReference type="Pfam" id="PF23377">
    <property type="entry name" value="Beta-prop_IFT122_2nd"/>
    <property type="match status" value="1"/>
</dbReference>
<evidence type="ECO:0000256" key="5">
    <source>
        <dbReference type="ARBA" id="ARBA00023069"/>
    </source>
</evidence>
<dbReference type="Gene3D" id="2.130.10.10">
    <property type="entry name" value="YVTN repeat-like/Quinoprotein amine dehydrogenase"/>
    <property type="match status" value="2"/>
</dbReference>
<feature type="domain" description="IFT122 second beta-propeller" evidence="9">
    <location>
        <begin position="267"/>
        <end position="522"/>
    </location>
</feature>
<evidence type="ECO:0000256" key="4">
    <source>
        <dbReference type="ARBA" id="ARBA00022737"/>
    </source>
</evidence>
<gene>
    <name evidence="13" type="ORF">TrCOL_g597</name>
</gene>
<dbReference type="GO" id="GO:1905515">
    <property type="term" value="P:non-motile cilium assembly"/>
    <property type="evidence" value="ECO:0007669"/>
    <property type="project" value="TreeGrafter"/>
</dbReference>
<feature type="domain" description="Intraflagellar transport protein 122 homolog TPR" evidence="12">
    <location>
        <begin position="529"/>
        <end position="924"/>
    </location>
</feature>
<dbReference type="PANTHER" id="PTHR12764">
    <property type="entry name" value="WD REPEAT DOMAIN-RELATED"/>
    <property type="match status" value="1"/>
</dbReference>
<dbReference type="EMBL" id="BRYA01001535">
    <property type="protein sequence ID" value="GMI45148.1"/>
    <property type="molecule type" value="Genomic_DNA"/>
</dbReference>
<evidence type="ECO:0000256" key="6">
    <source>
        <dbReference type="ARBA" id="ARBA00023273"/>
    </source>
</evidence>
<dbReference type="GO" id="GO:0097730">
    <property type="term" value="C:non-motile cilium"/>
    <property type="evidence" value="ECO:0007669"/>
    <property type="project" value="TreeGrafter"/>
</dbReference>
<feature type="repeat" description="WD" evidence="7">
    <location>
        <begin position="23"/>
        <end position="55"/>
    </location>
</feature>